<dbReference type="Proteomes" id="UP000044841">
    <property type="component" value="Unassembled WGS sequence"/>
</dbReference>
<accession>A0A0K6FMS4</accession>
<dbReference type="InterPro" id="IPR036673">
    <property type="entry name" value="Cyanovirin-N_sf"/>
</dbReference>
<dbReference type="Pfam" id="PF09994">
    <property type="entry name" value="T6SS_Tle1-like_cat"/>
    <property type="match status" value="1"/>
</dbReference>
<dbReference type="Gene3D" id="2.30.60.10">
    <property type="entry name" value="Cyanovirin-N"/>
    <property type="match status" value="1"/>
</dbReference>
<gene>
    <name evidence="3" type="ORF">RSOLAG22IIIB_07418</name>
</gene>
<evidence type="ECO:0000313" key="3">
    <source>
        <dbReference type="EMBL" id="CUA67536.1"/>
    </source>
</evidence>
<dbReference type="SUPFAM" id="SSF53474">
    <property type="entry name" value="alpha/beta-Hydrolases"/>
    <property type="match status" value="1"/>
</dbReference>
<feature type="domain" description="Cyanovirin-N" evidence="1">
    <location>
        <begin position="49"/>
        <end position="115"/>
    </location>
</feature>
<dbReference type="InterPro" id="IPR018712">
    <property type="entry name" value="Tle1-like_cat"/>
</dbReference>
<evidence type="ECO:0000313" key="4">
    <source>
        <dbReference type="Proteomes" id="UP000044841"/>
    </source>
</evidence>
<dbReference type="EMBL" id="CYGV01000125">
    <property type="protein sequence ID" value="CUA67536.1"/>
    <property type="molecule type" value="Genomic_DNA"/>
</dbReference>
<sequence length="731" mass="83699">MSHTVLRVRRLPNYKFYQLKLVRTENPVIVVAVLTQYAINLGVRFDNDLKDYRFNLSEFLGNDNGNWCTGTRFEATAKNIGLDLSDRENRCLIADLKRKDGGYGMRVKYNLDEVLGLSDYFRSDARQTYFRLGVRPRGLSKRTLVLCFDGTSNHFSSQNTNVVKLVELLKKDDPERQMVYYQTGVGTYTSPNWTNAITQEVAKRLDEGVAWYLYHHVIDGYKYLMEAYRDGDRIFIFGFSRGAYTARALAGMLHCVGLLPRHNTEHVPFAYEIYASGGRPEGSSWWETMRSCSNQVFESIFPLSATIHKSPQVEPDGEYIDQEAEPTIADQEVSDQVAPRNAPLVGNPPDVAPPNNPLKPDYRMYKVRGALCDDGDSNPKNAVPKAYKQTYCTSVKIDFVGVWDTVGSVGAIIPQTLPYIDYNPSIITFRHALALDEHRANFVPSLWDHTKTNHKKQSVREVWFRGQHSDIGGGAPPPPKPIIDYFHSSQDTKLSNIPLRWMVQQCLEDNSKTPLAFDYNAMQRYRAFGVLEPRPSKPDFDDYKYHKLDFSELGDVKMDQIKNGIVPIPKYMRTEMFHAEAAYLDKIDVRNEPYESAGKFSLWNILEFFPSTRPAQTENGPEMTHWPNLFKPRAIYCLASDDVYLHVSVLNFLLTRKGFSYQPPVNWLGLKFEQFPKIEHYEGNGKIWPESENEKQALIAALDMGWNRERNSWWDGIKHSAGTLLDELSTG</sequence>
<evidence type="ECO:0000259" key="2">
    <source>
        <dbReference type="Pfam" id="PF09994"/>
    </source>
</evidence>
<organism evidence="3 4">
    <name type="scientific">Rhizoctonia solani</name>
    <dbReference type="NCBI Taxonomy" id="456999"/>
    <lineage>
        <taxon>Eukaryota</taxon>
        <taxon>Fungi</taxon>
        <taxon>Dikarya</taxon>
        <taxon>Basidiomycota</taxon>
        <taxon>Agaricomycotina</taxon>
        <taxon>Agaricomycetes</taxon>
        <taxon>Cantharellales</taxon>
        <taxon>Ceratobasidiaceae</taxon>
        <taxon>Rhizoctonia</taxon>
    </lineage>
</organism>
<dbReference type="AlphaFoldDB" id="A0A0K6FMS4"/>
<keyword evidence="4" id="KW-1185">Reference proteome</keyword>
<proteinExistence type="predicted"/>
<dbReference type="Pfam" id="PF08881">
    <property type="entry name" value="CVNH"/>
    <property type="match status" value="1"/>
</dbReference>
<dbReference type="PANTHER" id="PTHR33840:SF2">
    <property type="entry name" value="TLE1 PHOSPHOLIPASE DOMAIN-CONTAINING PROTEIN"/>
    <property type="match status" value="1"/>
</dbReference>
<evidence type="ECO:0008006" key="5">
    <source>
        <dbReference type="Google" id="ProtNLM"/>
    </source>
</evidence>
<evidence type="ECO:0000259" key="1">
    <source>
        <dbReference type="Pfam" id="PF08881"/>
    </source>
</evidence>
<name>A0A0K6FMS4_9AGAM</name>
<feature type="domain" description="T6SS Phospholipase effector Tle1-like catalytic" evidence="2">
    <location>
        <begin position="142"/>
        <end position="505"/>
    </location>
</feature>
<reference evidence="3 4" key="1">
    <citation type="submission" date="2015-07" db="EMBL/GenBank/DDBJ databases">
        <authorList>
            <person name="Noorani M."/>
        </authorList>
    </citation>
    <scope>NUCLEOTIDE SEQUENCE [LARGE SCALE GENOMIC DNA]</scope>
    <source>
        <strain evidence="3">BBA 69670</strain>
    </source>
</reference>
<dbReference type="PANTHER" id="PTHR33840">
    <property type="match status" value="1"/>
</dbReference>
<dbReference type="InterPro" id="IPR011058">
    <property type="entry name" value="Cyanovirin-N"/>
</dbReference>
<dbReference type="InterPro" id="IPR029058">
    <property type="entry name" value="AB_hydrolase_fold"/>
</dbReference>
<protein>
    <recommendedName>
        <fullName evidence="5">DUF2235 domain-containing protein</fullName>
    </recommendedName>
</protein>